<name>A0A9D1VNW2_9FIRM</name>
<evidence type="ECO:0000256" key="1">
    <source>
        <dbReference type="SAM" id="MobiDB-lite"/>
    </source>
</evidence>
<reference evidence="4" key="1">
    <citation type="journal article" date="2021" name="PeerJ">
        <title>Extensive microbial diversity within the chicken gut microbiome revealed by metagenomics and culture.</title>
        <authorList>
            <person name="Gilroy R."/>
            <person name="Ravi A."/>
            <person name="Getino M."/>
            <person name="Pursley I."/>
            <person name="Horton D.L."/>
            <person name="Alikhan N.F."/>
            <person name="Baker D."/>
            <person name="Gharbi K."/>
            <person name="Hall N."/>
            <person name="Watson M."/>
            <person name="Adriaenssens E.M."/>
            <person name="Foster-Nyarko E."/>
            <person name="Jarju S."/>
            <person name="Secka A."/>
            <person name="Antonio M."/>
            <person name="Oren A."/>
            <person name="Chaudhuri R.R."/>
            <person name="La Ragione R."/>
            <person name="Hildebrand F."/>
            <person name="Pallen M.J."/>
        </authorList>
    </citation>
    <scope>NUCLEOTIDE SEQUENCE</scope>
    <source>
        <strain evidence="4">ChiHjej12B11-1927</strain>
    </source>
</reference>
<feature type="transmembrane region" description="Helical" evidence="2">
    <location>
        <begin position="55"/>
        <end position="76"/>
    </location>
</feature>
<dbReference type="InterPro" id="IPR055431">
    <property type="entry name" value="RsgI_M"/>
</dbReference>
<feature type="compositionally biased region" description="Low complexity" evidence="1">
    <location>
        <begin position="238"/>
        <end position="258"/>
    </location>
</feature>
<evidence type="ECO:0000313" key="4">
    <source>
        <dbReference type="EMBL" id="HIX38760.1"/>
    </source>
</evidence>
<sequence length="311" mass="34378">MSYIVMECHSSYAILLDEEGRFLKAANLHYQVGQRVYDPVLMKEKPEKRFRPVRWAAGGAAVIAAGFLLVFGINYYQNHLMSYSSIYLTINPEIRMSLNRLGEVLELKGTNQDGEILLDGYDGKGKDKVTVTDELIDRAIEMGFLSEGGQVSFSIDTPEEALLQEYGEELETEVKQHLKNRLSITIEIVDYHTGDRETSSTETPAREEEVQSQPAAETGQEQTPAAAQEETPAVQAETPDSSTQTQNDSSNTQPSQSQGTAAYEDTDYGTDSDGEAGYSQPEPQAPQTTEGVSDYEDSSDYGDSGYEEEDD</sequence>
<keyword evidence="2" id="KW-0812">Transmembrane</keyword>
<comment type="caution">
    <text evidence="4">The sequence shown here is derived from an EMBL/GenBank/DDBJ whole genome shotgun (WGS) entry which is preliminary data.</text>
</comment>
<reference evidence="4" key="2">
    <citation type="submission" date="2021-04" db="EMBL/GenBank/DDBJ databases">
        <authorList>
            <person name="Gilroy R."/>
        </authorList>
    </citation>
    <scope>NUCLEOTIDE SEQUENCE</scope>
    <source>
        <strain evidence="4">ChiHjej12B11-1927</strain>
    </source>
</reference>
<gene>
    <name evidence="4" type="ORF">H9738_12985</name>
</gene>
<accession>A0A9D1VNW2</accession>
<dbReference type="Pfam" id="PF23750">
    <property type="entry name" value="RsgI_M"/>
    <property type="match status" value="1"/>
</dbReference>
<feature type="domain" description="Anti-sigma factor RsgI-like middle" evidence="3">
    <location>
        <begin position="83"/>
        <end position="199"/>
    </location>
</feature>
<evidence type="ECO:0000259" key="3">
    <source>
        <dbReference type="Pfam" id="PF23750"/>
    </source>
</evidence>
<feature type="compositionally biased region" description="Acidic residues" evidence="1">
    <location>
        <begin position="293"/>
        <end position="311"/>
    </location>
</feature>
<dbReference type="AlphaFoldDB" id="A0A9D1VNW2"/>
<evidence type="ECO:0000256" key="2">
    <source>
        <dbReference type="SAM" id="Phobius"/>
    </source>
</evidence>
<keyword evidence="2" id="KW-1133">Transmembrane helix</keyword>
<feature type="region of interest" description="Disordered" evidence="1">
    <location>
        <begin position="193"/>
        <end position="311"/>
    </location>
</feature>
<feature type="compositionally biased region" description="Basic and acidic residues" evidence="1">
    <location>
        <begin position="193"/>
        <end position="209"/>
    </location>
</feature>
<dbReference type="Proteomes" id="UP000824230">
    <property type="component" value="Unassembled WGS sequence"/>
</dbReference>
<dbReference type="EMBL" id="DXFG01000296">
    <property type="protein sequence ID" value="HIX38760.1"/>
    <property type="molecule type" value="Genomic_DNA"/>
</dbReference>
<keyword evidence="2" id="KW-0472">Membrane</keyword>
<organism evidence="4 5">
    <name type="scientific">Candidatus Blautia pullistercoris</name>
    <dbReference type="NCBI Taxonomy" id="2838499"/>
    <lineage>
        <taxon>Bacteria</taxon>
        <taxon>Bacillati</taxon>
        <taxon>Bacillota</taxon>
        <taxon>Clostridia</taxon>
        <taxon>Lachnospirales</taxon>
        <taxon>Lachnospiraceae</taxon>
        <taxon>Blautia</taxon>
    </lineage>
</organism>
<proteinExistence type="predicted"/>
<feature type="compositionally biased region" description="Acidic residues" evidence="1">
    <location>
        <begin position="264"/>
        <end position="274"/>
    </location>
</feature>
<evidence type="ECO:0000313" key="5">
    <source>
        <dbReference type="Proteomes" id="UP000824230"/>
    </source>
</evidence>
<protein>
    <recommendedName>
        <fullName evidence="3">Anti-sigma factor RsgI-like middle domain-containing protein</fullName>
    </recommendedName>
</protein>
<feature type="compositionally biased region" description="Polar residues" evidence="1">
    <location>
        <begin position="281"/>
        <end position="291"/>
    </location>
</feature>
<feature type="compositionally biased region" description="Polar residues" evidence="1">
    <location>
        <begin position="211"/>
        <end position="225"/>
    </location>
</feature>